<feature type="signal peptide" evidence="2">
    <location>
        <begin position="1"/>
        <end position="21"/>
    </location>
</feature>
<feature type="chain" id="PRO_5028974912" evidence="2">
    <location>
        <begin position="22"/>
        <end position="193"/>
    </location>
</feature>
<dbReference type="RefSeq" id="WP_075610793.1">
    <property type="nucleotide sequence ID" value="NZ_CP052766.1"/>
</dbReference>
<dbReference type="InterPro" id="IPR027385">
    <property type="entry name" value="Beta-barrel_OMP"/>
</dbReference>
<keyword evidence="5" id="KW-1185">Reference proteome</keyword>
<reference evidence="5" key="1">
    <citation type="submission" date="2014-12" db="EMBL/GenBank/DDBJ databases">
        <title>Complete genome sequence of a multi-drug resistant Klebsiella pneumoniae.</title>
        <authorList>
            <person name="Hua X."/>
            <person name="Chen Q."/>
            <person name="Li X."/>
            <person name="Feng Y."/>
            <person name="Ruan Z."/>
            <person name="Yu Y."/>
        </authorList>
    </citation>
    <scope>NUCLEOTIDE SEQUENCE [LARGE SCALE GENOMIC DNA]</scope>
    <source>
        <strain evidence="5">5.12</strain>
    </source>
</reference>
<dbReference type="InterPro" id="IPR011250">
    <property type="entry name" value="OMP/PagP_B-barrel"/>
</dbReference>
<dbReference type="KEGG" id="apel:CA267_013140"/>
<dbReference type="SUPFAM" id="SSF56925">
    <property type="entry name" value="OMPA-like"/>
    <property type="match status" value="1"/>
</dbReference>
<dbReference type="EMBL" id="CP052766">
    <property type="protein sequence ID" value="QJR81643.1"/>
    <property type="molecule type" value="Genomic_DNA"/>
</dbReference>
<organism evidence="4 5">
    <name type="scientific">Alteromonas pelagimontana</name>
    <dbReference type="NCBI Taxonomy" id="1858656"/>
    <lineage>
        <taxon>Bacteria</taxon>
        <taxon>Pseudomonadati</taxon>
        <taxon>Pseudomonadota</taxon>
        <taxon>Gammaproteobacteria</taxon>
        <taxon>Alteromonadales</taxon>
        <taxon>Alteromonadaceae</taxon>
        <taxon>Alteromonas/Salinimonas group</taxon>
        <taxon>Alteromonas</taxon>
    </lineage>
</organism>
<keyword evidence="1 2" id="KW-0732">Signal</keyword>
<evidence type="ECO:0000256" key="1">
    <source>
        <dbReference type="ARBA" id="ARBA00022729"/>
    </source>
</evidence>
<name>A0A6M4MEY8_9ALTE</name>
<feature type="domain" description="Outer membrane protein beta-barrel" evidence="3">
    <location>
        <begin position="12"/>
        <end position="193"/>
    </location>
</feature>
<protein>
    <submittedName>
        <fullName evidence="4">Porin family protein</fullName>
    </submittedName>
</protein>
<evidence type="ECO:0000259" key="3">
    <source>
        <dbReference type="Pfam" id="PF13505"/>
    </source>
</evidence>
<evidence type="ECO:0000313" key="5">
    <source>
        <dbReference type="Proteomes" id="UP000219285"/>
    </source>
</evidence>
<proteinExistence type="predicted"/>
<dbReference type="OrthoDB" id="7620169at2"/>
<dbReference type="Pfam" id="PF13505">
    <property type="entry name" value="OMP_b-brl"/>
    <property type="match status" value="1"/>
</dbReference>
<accession>A0A6M4MEY8</accession>
<evidence type="ECO:0000313" key="4">
    <source>
        <dbReference type="EMBL" id="QJR81643.1"/>
    </source>
</evidence>
<gene>
    <name evidence="4" type="ORF">CA267_013140</name>
</gene>
<dbReference type="Proteomes" id="UP000219285">
    <property type="component" value="Chromosome"/>
</dbReference>
<sequence length="193" mass="21317">MKNTLKVIASLTALTSSAAFAQSLDTPMQDDPGFYVGGNYGYLKVDGQDDFDDDNDVLQGLVGYRFNRYLAIEGSVVDFGDYGNEFANADTDGYTAAVKGTLPLSDRFAVYVKGGQLWWETDYSVEEFSSSYDDESLFIGAGLSYNISKSFVINAEYTVYDADLDANEFADDIDDTNFDTDLKQASIGVEYRF</sequence>
<dbReference type="AlphaFoldDB" id="A0A6M4MEY8"/>
<evidence type="ECO:0000256" key="2">
    <source>
        <dbReference type="SAM" id="SignalP"/>
    </source>
</evidence>
<dbReference type="Gene3D" id="2.40.160.20">
    <property type="match status" value="1"/>
</dbReference>
<reference evidence="4 5" key="2">
    <citation type="submission" date="2020-04" db="EMBL/GenBank/DDBJ databases">
        <title>Complete genome sequence of Alteromonas pelagimontana 5.12T.</title>
        <authorList>
            <person name="Sinha R.K."/>
            <person name="Krishnan K.P."/>
            <person name="Kurian J.P."/>
        </authorList>
    </citation>
    <scope>NUCLEOTIDE SEQUENCE [LARGE SCALE GENOMIC DNA]</scope>
    <source>
        <strain evidence="4 5">5.12</strain>
    </source>
</reference>